<feature type="compositionally biased region" description="Polar residues" evidence="1">
    <location>
        <begin position="201"/>
        <end position="216"/>
    </location>
</feature>
<dbReference type="PANTHER" id="PTHR46250:SF15">
    <property type="entry name" value="OS01G0523800 PROTEIN"/>
    <property type="match status" value="1"/>
</dbReference>
<gene>
    <name evidence="3" type="ORF">HS088_TW17G00772</name>
</gene>
<accession>A0A7J7CGS4</accession>
<name>A0A7J7CGS4_TRIWF</name>
<dbReference type="OrthoDB" id="1421496at2759"/>
<dbReference type="Pfam" id="PF12776">
    <property type="entry name" value="Myb_DNA-bind_3"/>
    <property type="match status" value="1"/>
</dbReference>
<dbReference type="InParanoid" id="A0A7J7CGS4"/>
<sequence>MQKKFLGLDKHVVSTDLELLGMDKGSSMQRKGRTKRERRTWTNLEENAFVDCLEEAVSKGFRCGNGTFKAGTLTMICAAMNAKFPNANIKVKPHIESTMKRLKTSYSLVCDMKNMRSFRWNDERKCIEVDSDDIWEAYVQSEPRAKKLRGMPMPLFDRLANVFDKDIVHEQEAEAPAAVVEELHGEEERDVDNVQMEHANPSMSVNQSQSATSNKETGSRDRKRTKSEERPERTKSEDMICSSISELKKEITSSFSQVSEQLEMIVHELKHMKDNYTDQRSDRRSVPKELKNMDLTNMERVTAARKIMENPGNVYLFWEFEGDDRVLFVKSFLQ</sequence>
<evidence type="ECO:0000256" key="1">
    <source>
        <dbReference type="SAM" id="MobiDB-lite"/>
    </source>
</evidence>
<feature type="compositionally biased region" description="Basic and acidic residues" evidence="1">
    <location>
        <begin position="226"/>
        <end position="238"/>
    </location>
</feature>
<feature type="domain" description="Myb/SANT-like" evidence="2">
    <location>
        <begin position="40"/>
        <end position="138"/>
    </location>
</feature>
<reference evidence="3 4" key="1">
    <citation type="journal article" date="2020" name="Nat. Commun.">
        <title>Genome of Tripterygium wilfordii and identification of cytochrome P450 involved in triptolide biosynthesis.</title>
        <authorList>
            <person name="Tu L."/>
            <person name="Su P."/>
            <person name="Zhang Z."/>
            <person name="Gao L."/>
            <person name="Wang J."/>
            <person name="Hu T."/>
            <person name="Zhou J."/>
            <person name="Zhang Y."/>
            <person name="Zhao Y."/>
            <person name="Liu Y."/>
            <person name="Song Y."/>
            <person name="Tong Y."/>
            <person name="Lu Y."/>
            <person name="Yang J."/>
            <person name="Xu C."/>
            <person name="Jia M."/>
            <person name="Peters R.J."/>
            <person name="Huang L."/>
            <person name="Gao W."/>
        </authorList>
    </citation>
    <scope>NUCLEOTIDE SEQUENCE [LARGE SCALE GENOMIC DNA]</scope>
    <source>
        <strain evidence="4">cv. XIE 37</strain>
        <tissue evidence="3">Leaf</tissue>
    </source>
</reference>
<dbReference type="Proteomes" id="UP000593562">
    <property type="component" value="Unassembled WGS sequence"/>
</dbReference>
<dbReference type="InterPro" id="IPR024752">
    <property type="entry name" value="Myb/SANT-like_dom"/>
</dbReference>
<organism evidence="3 4">
    <name type="scientific">Tripterygium wilfordii</name>
    <name type="common">Thunder God vine</name>
    <dbReference type="NCBI Taxonomy" id="458696"/>
    <lineage>
        <taxon>Eukaryota</taxon>
        <taxon>Viridiplantae</taxon>
        <taxon>Streptophyta</taxon>
        <taxon>Embryophyta</taxon>
        <taxon>Tracheophyta</taxon>
        <taxon>Spermatophyta</taxon>
        <taxon>Magnoliopsida</taxon>
        <taxon>eudicotyledons</taxon>
        <taxon>Gunneridae</taxon>
        <taxon>Pentapetalae</taxon>
        <taxon>rosids</taxon>
        <taxon>fabids</taxon>
        <taxon>Celastrales</taxon>
        <taxon>Celastraceae</taxon>
        <taxon>Tripterygium</taxon>
    </lineage>
</organism>
<keyword evidence="4" id="KW-1185">Reference proteome</keyword>
<evidence type="ECO:0000313" key="4">
    <source>
        <dbReference type="Proteomes" id="UP000593562"/>
    </source>
</evidence>
<dbReference type="AlphaFoldDB" id="A0A7J7CGS4"/>
<dbReference type="PANTHER" id="PTHR46250">
    <property type="entry name" value="MYB/SANT-LIKE DNA-BINDING DOMAIN PROTEIN-RELATED"/>
    <property type="match status" value="1"/>
</dbReference>
<feature type="region of interest" description="Disordered" evidence="1">
    <location>
        <begin position="200"/>
        <end position="239"/>
    </location>
</feature>
<protein>
    <recommendedName>
        <fullName evidence="2">Myb/SANT-like domain-containing protein</fullName>
    </recommendedName>
</protein>
<proteinExistence type="predicted"/>
<evidence type="ECO:0000313" key="3">
    <source>
        <dbReference type="EMBL" id="KAF5733231.1"/>
    </source>
</evidence>
<comment type="caution">
    <text evidence="3">The sequence shown here is derived from an EMBL/GenBank/DDBJ whole genome shotgun (WGS) entry which is preliminary data.</text>
</comment>
<evidence type="ECO:0000259" key="2">
    <source>
        <dbReference type="Pfam" id="PF12776"/>
    </source>
</evidence>
<dbReference type="EMBL" id="JAAARO010000017">
    <property type="protein sequence ID" value="KAF5733231.1"/>
    <property type="molecule type" value="Genomic_DNA"/>
</dbReference>